<accession>A0A3M8HA19</accession>
<evidence type="ECO:0000313" key="1">
    <source>
        <dbReference type="EMBL" id="RNC99179.1"/>
    </source>
</evidence>
<reference evidence="1 2" key="1">
    <citation type="journal article" date="2014" name="Int. J. Syst. Evol. Microbiol.">
        <title>Lysinibacillus halotolerans sp. nov., isolated from saline-alkaline soil.</title>
        <authorList>
            <person name="Kong D."/>
            <person name="Wang Y."/>
            <person name="Zhao B."/>
            <person name="Li Y."/>
            <person name="Song J."/>
            <person name="Zhai Y."/>
            <person name="Zhang C."/>
            <person name="Wang H."/>
            <person name="Chen X."/>
            <person name="Zhao B."/>
            <person name="Ruan Z."/>
        </authorList>
    </citation>
    <scope>NUCLEOTIDE SEQUENCE [LARGE SCALE GENOMIC DNA]</scope>
    <source>
        <strain evidence="1 2">MCCC 1A12703</strain>
    </source>
</reference>
<dbReference type="EMBL" id="RHLQ01000017">
    <property type="protein sequence ID" value="RNC99179.1"/>
    <property type="molecule type" value="Genomic_DNA"/>
</dbReference>
<protein>
    <submittedName>
        <fullName evidence="1">Uncharacterized protein</fullName>
    </submittedName>
</protein>
<comment type="caution">
    <text evidence="1">The sequence shown here is derived from an EMBL/GenBank/DDBJ whole genome shotgun (WGS) entry which is preliminary data.</text>
</comment>
<keyword evidence="2" id="KW-1185">Reference proteome</keyword>
<dbReference type="Proteomes" id="UP000279909">
    <property type="component" value="Unassembled WGS sequence"/>
</dbReference>
<name>A0A3M8HA19_9BACI</name>
<proteinExistence type="predicted"/>
<dbReference type="AlphaFoldDB" id="A0A3M8HA19"/>
<evidence type="ECO:0000313" key="2">
    <source>
        <dbReference type="Proteomes" id="UP000279909"/>
    </source>
</evidence>
<organism evidence="1 2">
    <name type="scientific">Lysinibacillus halotolerans</name>
    <dbReference type="NCBI Taxonomy" id="1368476"/>
    <lineage>
        <taxon>Bacteria</taxon>
        <taxon>Bacillati</taxon>
        <taxon>Bacillota</taxon>
        <taxon>Bacilli</taxon>
        <taxon>Bacillales</taxon>
        <taxon>Bacillaceae</taxon>
        <taxon>Lysinibacillus</taxon>
    </lineage>
</organism>
<gene>
    <name evidence="1" type="ORF">EC501_08385</name>
</gene>
<sequence>MYRKVLDYHINAYGEDVNNIGFYLNDDDEVVGSTLYIAYILIDTGNLPFPSLEEKAQIRERTLSFAEYIGEISVLLSQSLEKTFGISLPTNTDFIERIDAENSYECRDINHKALFSSDDDLMNTFKLRLIFSLQEINDVIWLRDRYMTKLKNPLFLDSYILLRLTTLKTDEIMDNLLNIRNHSKKQFNEWNNESDGRVKRLIEKYEIEIKEECSEMRNMIHYDIDSENNESNFFGYLTNKINQESNYPTNIINTIIDLYLKPLKYEILDFLEIEKIEPFSDWKMIVNRLSKLIKGSLLN</sequence>